<dbReference type="SUPFAM" id="SSF158446">
    <property type="entry name" value="IVS-encoded protein-like"/>
    <property type="match status" value="1"/>
</dbReference>
<dbReference type="InterPro" id="IPR036583">
    <property type="entry name" value="23S_rRNA_IVS_sf"/>
</dbReference>
<proteinExistence type="predicted"/>
<comment type="caution">
    <text evidence="1">The sequence shown here is derived from an EMBL/GenBank/DDBJ whole genome shotgun (WGS) entry which is preliminary data.</text>
</comment>
<protein>
    <recommendedName>
        <fullName evidence="3">Four helix bundle protein</fullName>
    </recommendedName>
</protein>
<keyword evidence="2" id="KW-1185">Reference proteome</keyword>
<gene>
    <name evidence="1" type="ORF">CA54_11830</name>
</gene>
<reference evidence="1 2" key="1">
    <citation type="submission" date="2019-02" db="EMBL/GenBank/DDBJ databases">
        <title>Deep-cultivation of Planctomycetes and their phenomic and genomic characterization uncovers novel biology.</title>
        <authorList>
            <person name="Wiegand S."/>
            <person name="Jogler M."/>
            <person name="Boedeker C."/>
            <person name="Pinto D."/>
            <person name="Vollmers J."/>
            <person name="Rivas-Marin E."/>
            <person name="Kohn T."/>
            <person name="Peeters S.H."/>
            <person name="Heuer A."/>
            <person name="Rast P."/>
            <person name="Oberbeckmann S."/>
            <person name="Bunk B."/>
            <person name="Jeske O."/>
            <person name="Meyerdierks A."/>
            <person name="Storesund J.E."/>
            <person name="Kallscheuer N."/>
            <person name="Luecker S."/>
            <person name="Lage O.M."/>
            <person name="Pohl T."/>
            <person name="Merkel B.J."/>
            <person name="Hornburger P."/>
            <person name="Mueller R.-W."/>
            <person name="Bruemmer F."/>
            <person name="Labrenz M."/>
            <person name="Spormann A.M."/>
            <person name="Op Den Camp H."/>
            <person name="Overmann J."/>
            <person name="Amann R."/>
            <person name="Jetten M.S.M."/>
            <person name="Mascher T."/>
            <person name="Medema M.H."/>
            <person name="Devos D.P."/>
            <person name="Kaster A.-K."/>
            <person name="Ovreas L."/>
            <person name="Rohde M."/>
            <person name="Galperin M.Y."/>
            <person name="Jogler C."/>
        </authorList>
    </citation>
    <scope>NUCLEOTIDE SEQUENCE [LARGE SCALE GENOMIC DNA]</scope>
    <source>
        <strain evidence="1 2">CA54</strain>
    </source>
</reference>
<dbReference type="CDD" id="cd16377">
    <property type="entry name" value="23S_rRNA_IVP_like"/>
    <property type="match status" value="1"/>
</dbReference>
<evidence type="ECO:0008006" key="3">
    <source>
        <dbReference type="Google" id="ProtNLM"/>
    </source>
</evidence>
<accession>A0A5C6BMN0</accession>
<dbReference type="AlphaFoldDB" id="A0A5C6BMN0"/>
<evidence type="ECO:0000313" key="1">
    <source>
        <dbReference type="EMBL" id="TWU12359.1"/>
    </source>
</evidence>
<dbReference type="RefSeq" id="WP_146369842.1">
    <property type="nucleotide sequence ID" value="NZ_SJPP01000001.1"/>
</dbReference>
<dbReference type="Proteomes" id="UP000320735">
    <property type="component" value="Unassembled WGS sequence"/>
</dbReference>
<evidence type="ECO:0000313" key="2">
    <source>
        <dbReference type="Proteomes" id="UP000320735"/>
    </source>
</evidence>
<name>A0A5C6BMN0_9PLAN</name>
<sequence>MSDHTKLKAFHLADELTLEVYRVTSRFPDDERFGLTSQIRRAAVSMTSNIVEGCARLSERDYLRFLDMAFGSAREVDYQLSLAHRLNYITQLDYDSLRQSALETSKVLGGLIRSLRPR</sequence>
<dbReference type="InterPro" id="IPR012657">
    <property type="entry name" value="23S_rRNA-intervening_sequence"/>
</dbReference>
<dbReference type="NCBIfam" id="TIGR02436">
    <property type="entry name" value="four helix bundle protein"/>
    <property type="match status" value="1"/>
</dbReference>
<dbReference type="EMBL" id="SJPP01000001">
    <property type="protein sequence ID" value="TWU12359.1"/>
    <property type="molecule type" value="Genomic_DNA"/>
</dbReference>
<dbReference type="Gene3D" id="1.20.1440.60">
    <property type="entry name" value="23S rRNA-intervening sequence"/>
    <property type="match status" value="1"/>
</dbReference>
<organism evidence="1 2">
    <name type="scientific">Symmachiella macrocystis</name>
    <dbReference type="NCBI Taxonomy" id="2527985"/>
    <lineage>
        <taxon>Bacteria</taxon>
        <taxon>Pseudomonadati</taxon>
        <taxon>Planctomycetota</taxon>
        <taxon>Planctomycetia</taxon>
        <taxon>Planctomycetales</taxon>
        <taxon>Planctomycetaceae</taxon>
        <taxon>Symmachiella</taxon>
    </lineage>
</organism>
<dbReference type="Pfam" id="PF05635">
    <property type="entry name" value="23S_rRNA_IVP"/>
    <property type="match status" value="1"/>
</dbReference>
<dbReference type="PANTHER" id="PTHR38471">
    <property type="entry name" value="FOUR HELIX BUNDLE PROTEIN"/>
    <property type="match status" value="1"/>
</dbReference>
<dbReference type="OrthoDB" id="276165at2"/>
<dbReference type="PANTHER" id="PTHR38471:SF2">
    <property type="entry name" value="FOUR HELIX BUNDLE PROTEIN"/>
    <property type="match status" value="1"/>
</dbReference>